<dbReference type="Proteomes" id="UP001652740">
    <property type="component" value="Unplaced"/>
</dbReference>
<reference evidence="9" key="1">
    <citation type="submission" date="2025-08" db="UniProtKB">
        <authorList>
            <consortium name="RefSeq"/>
        </authorList>
    </citation>
    <scope>IDENTIFICATION</scope>
    <source>
        <tissue evidence="9">Whole larvae</tissue>
    </source>
</reference>
<keyword evidence="4" id="KW-0106">Calcium</keyword>
<dbReference type="SUPFAM" id="SSF53649">
    <property type="entry name" value="Alkaline phosphatase-like"/>
    <property type="match status" value="1"/>
</dbReference>
<evidence type="ECO:0000259" key="7">
    <source>
        <dbReference type="Pfam" id="PF00884"/>
    </source>
</evidence>
<dbReference type="GO" id="GO:0008484">
    <property type="term" value="F:sulfuric ester hydrolase activity"/>
    <property type="evidence" value="ECO:0007669"/>
    <property type="project" value="InterPro"/>
</dbReference>
<dbReference type="Gene3D" id="3.30.1120.10">
    <property type="match status" value="1"/>
</dbReference>
<comment type="cofactor">
    <cofactor evidence="1">
        <name>Ca(2+)</name>
        <dbReference type="ChEBI" id="CHEBI:29108"/>
    </cofactor>
</comment>
<evidence type="ECO:0000313" key="8">
    <source>
        <dbReference type="Proteomes" id="UP001652740"/>
    </source>
</evidence>
<dbReference type="InterPro" id="IPR047115">
    <property type="entry name" value="ARSB"/>
</dbReference>
<evidence type="ECO:0000313" key="9">
    <source>
        <dbReference type="RefSeq" id="XP_031766684.2"/>
    </source>
</evidence>
<dbReference type="GO" id="GO:0046872">
    <property type="term" value="F:metal ion binding"/>
    <property type="evidence" value="ECO:0007669"/>
    <property type="project" value="UniProtKB-KW"/>
</dbReference>
<keyword evidence="5" id="KW-0325">Glycoprotein</keyword>
<dbReference type="Pfam" id="PF00884">
    <property type="entry name" value="Sulfatase"/>
    <property type="match status" value="1"/>
</dbReference>
<evidence type="ECO:0000256" key="2">
    <source>
        <dbReference type="ARBA" id="ARBA00008779"/>
    </source>
</evidence>
<organism evidence="8 9">
    <name type="scientific">Galleria mellonella</name>
    <name type="common">Greater wax moth</name>
    <dbReference type="NCBI Taxonomy" id="7137"/>
    <lineage>
        <taxon>Eukaryota</taxon>
        <taxon>Metazoa</taxon>
        <taxon>Ecdysozoa</taxon>
        <taxon>Arthropoda</taxon>
        <taxon>Hexapoda</taxon>
        <taxon>Insecta</taxon>
        <taxon>Pterygota</taxon>
        <taxon>Neoptera</taxon>
        <taxon>Endopterygota</taxon>
        <taxon>Lepidoptera</taxon>
        <taxon>Glossata</taxon>
        <taxon>Ditrysia</taxon>
        <taxon>Pyraloidea</taxon>
        <taxon>Pyralidae</taxon>
        <taxon>Galleriinae</taxon>
        <taxon>Galleria</taxon>
    </lineage>
</organism>
<dbReference type="AlphaFoldDB" id="A0A6J3C6R1"/>
<dbReference type="InParanoid" id="A0A6J3C6R1"/>
<feature type="signal peptide" evidence="6">
    <location>
        <begin position="1"/>
        <end position="17"/>
    </location>
</feature>
<dbReference type="GeneID" id="113510132"/>
<dbReference type="KEGG" id="gmw:113510132"/>
<feature type="domain" description="Sulfatase N-terminal" evidence="7">
    <location>
        <begin position="23"/>
        <end position="345"/>
    </location>
</feature>
<name>A0A6J3C6R1_GALME</name>
<keyword evidence="6" id="KW-0732">Signal</keyword>
<evidence type="ECO:0000256" key="3">
    <source>
        <dbReference type="ARBA" id="ARBA00022723"/>
    </source>
</evidence>
<dbReference type="PANTHER" id="PTHR10342:SF264">
    <property type="entry name" value="MIP05773P-RELATED"/>
    <property type="match status" value="1"/>
</dbReference>
<dbReference type="InterPro" id="IPR017850">
    <property type="entry name" value="Alkaline_phosphatase_core_sf"/>
</dbReference>
<keyword evidence="3" id="KW-0479">Metal-binding</keyword>
<proteinExistence type="inferred from homology"/>
<feature type="chain" id="PRO_5045507120" evidence="6">
    <location>
        <begin position="18"/>
        <end position="596"/>
    </location>
</feature>
<comment type="similarity">
    <text evidence="2">Belongs to the sulfatase family.</text>
</comment>
<accession>A0A6J3C6R1</accession>
<dbReference type="CDD" id="cd16029">
    <property type="entry name" value="4-S"/>
    <property type="match status" value="1"/>
</dbReference>
<dbReference type="InterPro" id="IPR000917">
    <property type="entry name" value="Sulfatase_N"/>
</dbReference>
<evidence type="ECO:0000256" key="4">
    <source>
        <dbReference type="ARBA" id="ARBA00022837"/>
    </source>
</evidence>
<keyword evidence="8" id="KW-1185">Reference proteome</keyword>
<gene>
    <name evidence="9" type="primary">LOC113510132</name>
</gene>
<evidence type="ECO:0000256" key="1">
    <source>
        <dbReference type="ARBA" id="ARBA00001913"/>
    </source>
</evidence>
<sequence length="596" mass="66958">MLFAVICLIIVVSLVSSEETLQPNIVFIVADDLGWDDVSFHGSDNILTPNIDVLAYEGVILNQYYTDTEGTASRSAFFTGKYAMRLGTQGISISAAEDRGIPITELLLPSYLQKLGYSTHLVGKWNVGESREHYLPTYRGFDSFYGFVGRSVDYLTYNLIENCNGADYYGLDLFENREPVFDQTGHLTEILTDQAIRIIRDHNTSVPLYLHISHAAPHAGGGFVNLQPPLDSIEANGYIAHSARRLYAGLVTSLDKSIGHILSMLAEREILDNTIIVFVSDNGAAPIGPSQNFGSNLPLRGVKGSPWEGAARGVAFLWHSSISSKIHDGLFHVTDWLPTLVNVAGGNIPENIDGVNQWDTINSDERPKRLDVLITIDDLNGWAAFREGDFKIIIGNVNRNFSGYYSKELKVLRNTIPSYENMLLECDANRIIRETLDLVLDVDLAFAKRKELSMTYINENEINTEPCVPTQAKGCLYNITADPTESNDLWNNLPDLVRHLTLRLRTLWADMVPRRQPQLDPKANPSFHNYIWYPWVENDEVVLEPPKVPTFPLQVSVDELEYLVDINMNTFRDNLNLYIKDMSKSFIRSVSALFSL</sequence>
<dbReference type="PANTHER" id="PTHR10342">
    <property type="entry name" value="ARYLSULFATASE"/>
    <property type="match status" value="1"/>
</dbReference>
<protein>
    <submittedName>
        <fullName evidence="9">Arylsulfatase B-like</fullName>
    </submittedName>
</protein>
<evidence type="ECO:0000256" key="5">
    <source>
        <dbReference type="ARBA" id="ARBA00023180"/>
    </source>
</evidence>
<dbReference type="Gene3D" id="3.40.720.10">
    <property type="entry name" value="Alkaline Phosphatase, subunit A"/>
    <property type="match status" value="1"/>
</dbReference>
<dbReference type="RefSeq" id="XP_031766684.2">
    <property type="nucleotide sequence ID" value="XM_031910824.2"/>
</dbReference>
<evidence type="ECO:0000256" key="6">
    <source>
        <dbReference type="SAM" id="SignalP"/>
    </source>
</evidence>